<dbReference type="RefSeq" id="XP_049265391.1">
    <property type="nucleotide sequence ID" value="XM_049404845.1"/>
</dbReference>
<keyword evidence="1" id="KW-0732">Signal</keyword>
<sequence length="408" mass="45142">MQLKMIFKILWLFFVAACVQADLLHGIFYDFESIKWSKQGIYGFQAPMSHSWIVSLKWWLKSDAKAGDTFGLQLPCVYEFTAVQESLILNVGETVYATCNFVSGRTTADYSELKCTVVTSPQLFVYGVVSFPIVFNAGGSSSEIDTTCAQMYREGLNTIHFYDGYLIISTYVMFEATKVDMEGFYPNVRVDETAKIFQAFLLSDVCEDAYEVKFEFNIFANSFRSVCPIKFFLASSVNDWGYPKDVKQINDDDIEVGNCGEGAAVTLRITDTDYTPFMEVNLETTKPTIQTSATGYSFANTLTCKDGRTIKHSTVLSYAPYTSISASGHGRAVEFVSTITEKDISVTHPSIATYGSTDGTLSAFVLVPIPTITTTITWDSSFTETETSTAEPGGTAVVNILVPNPHNK</sequence>
<evidence type="ECO:0000313" key="4">
    <source>
        <dbReference type="Proteomes" id="UP000694255"/>
    </source>
</evidence>
<dbReference type="GO" id="GO:0007155">
    <property type="term" value="P:cell adhesion"/>
    <property type="evidence" value="ECO:0007669"/>
    <property type="project" value="InterPro"/>
</dbReference>
<reference evidence="3 4" key="1">
    <citation type="journal article" date="2021" name="DNA Res.">
        <title>Genome analysis of Candida subhashii reveals its hybrid nature and dual mitochondrial genome conformations.</title>
        <authorList>
            <person name="Mixao V."/>
            <person name="Hegedusova E."/>
            <person name="Saus E."/>
            <person name="Pryszcz L.P."/>
            <person name="Cillingova A."/>
            <person name="Nosek J."/>
            <person name="Gabaldon T."/>
        </authorList>
    </citation>
    <scope>NUCLEOTIDE SEQUENCE [LARGE SCALE GENOMIC DNA]</scope>
    <source>
        <strain evidence="3 4">CBS 10753</strain>
    </source>
</reference>
<organism evidence="3 4">
    <name type="scientific">[Candida] subhashii</name>
    <dbReference type="NCBI Taxonomy" id="561895"/>
    <lineage>
        <taxon>Eukaryota</taxon>
        <taxon>Fungi</taxon>
        <taxon>Dikarya</taxon>
        <taxon>Ascomycota</taxon>
        <taxon>Saccharomycotina</taxon>
        <taxon>Pichiomycetes</taxon>
        <taxon>Debaryomycetaceae</taxon>
        <taxon>Spathaspora</taxon>
    </lineage>
</organism>
<dbReference type="AlphaFoldDB" id="A0A8J5QG95"/>
<dbReference type="PANTHER" id="PTHR33793">
    <property type="entry name" value="ALPHA-AGGLUTININ"/>
    <property type="match status" value="1"/>
</dbReference>
<name>A0A8J5QG95_9ASCO</name>
<dbReference type="InterPro" id="IPR033504">
    <property type="entry name" value="ALS"/>
</dbReference>
<evidence type="ECO:0000256" key="1">
    <source>
        <dbReference type="SAM" id="SignalP"/>
    </source>
</evidence>
<dbReference type="Pfam" id="PF11766">
    <property type="entry name" value="Candida_ALS_N"/>
    <property type="match status" value="1"/>
</dbReference>
<feature type="domain" description="Agglutinin-like protein N-terminal" evidence="2">
    <location>
        <begin position="57"/>
        <end position="304"/>
    </location>
</feature>
<comment type="caution">
    <text evidence="3">The sequence shown here is derived from an EMBL/GenBank/DDBJ whole genome shotgun (WGS) entry which is preliminary data.</text>
</comment>
<keyword evidence="4" id="KW-1185">Reference proteome</keyword>
<evidence type="ECO:0000259" key="2">
    <source>
        <dbReference type="SMART" id="SM01056"/>
    </source>
</evidence>
<protein>
    <recommendedName>
        <fullName evidence="2">Agglutinin-like protein N-terminal domain-containing protein</fullName>
    </recommendedName>
</protein>
<dbReference type="GeneID" id="73468016"/>
<accession>A0A8J5QG95</accession>
<evidence type="ECO:0000313" key="3">
    <source>
        <dbReference type="EMBL" id="KAG7665159.1"/>
    </source>
</evidence>
<dbReference type="SMART" id="SM01056">
    <property type="entry name" value="Candida_ALS_N"/>
    <property type="match status" value="1"/>
</dbReference>
<dbReference type="InterPro" id="IPR024672">
    <property type="entry name" value="Agglutinin-like_N"/>
</dbReference>
<gene>
    <name evidence="3" type="ORF">J8A68_001215</name>
</gene>
<dbReference type="EMBL" id="JAGSYN010000051">
    <property type="protein sequence ID" value="KAG7665159.1"/>
    <property type="molecule type" value="Genomic_DNA"/>
</dbReference>
<dbReference type="OrthoDB" id="3981162at2759"/>
<feature type="chain" id="PRO_5035287573" description="Agglutinin-like protein N-terminal domain-containing protein" evidence="1">
    <location>
        <begin position="22"/>
        <end position="408"/>
    </location>
</feature>
<feature type="signal peptide" evidence="1">
    <location>
        <begin position="1"/>
        <end position="21"/>
    </location>
</feature>
<dbReference type="Proteomes" id="UP000694255">
    <property type="component" value="Unassembled WGS sequence"/>
</dbReference>
<proteinExistence type="predicted"/>
<dbReference type="PANTHER" id="PTHR33793:SF2">
    <property type="entry name" value="AGGLUTININ-LIKE PROTEIN 6"/>
    <property type="match status" value="1"/>
</dbReference>